<evidence type="ECO:0000259" key="1">
    <source>
        <dbReference type="Pfam" id="PF13843"/>
    </source>
</evidence>
<feature type="non-terminal residue" evidence="2">
    <location>
        <position position="1"/>
    </location>
</feature>
<protein>
    <recommendedName>
        <fullName evidence="1">PiggyBac transposable element-derived protein domain-containing protein</fullName>
    </recommendedName>
</protein>
<accession>A0A1E1WHA1</accession>
<dbReference type="OrthoDB" id="5876240at2759"/>
<proteinExistence type="predicted"/>
<dbReference type="InterPro" id="IPR029526">
    <property type="entry name" value="PGBD"/>
</dbReference>
<organism evidence="2">
    <name type="scientific">Pectinophora gossypiella</name>
    <name type="common">Cotton pink bollworm</name>
    <name type="synonym">Depressaria gossypiella</name>
    <dbReference type="NCBI Taxonomy" id="13191"/>
    <lineage>
        <taxon>Eukaryota</taxon>
        <taxon>Metazoa</taxon>
        <taxon>Ecdysozoa</taxon>
        <taxon>Arthropoda</taxon>
        <taxon>Hexapoda</taxon>
        <taxon>Insecta</taxon>
        <taxon>Pterygota</taxon>
        <taxon>Neoptera</taxon>
        <taxon>Endopterygota</taxon>
        <taxon>Lepidoptera</taxon>
        <taxon>Glossata</taxon>
        <taxon>Ditrysia</taxon>
        <taxon>Gelechioidea</taxon>
        <taxon>Gelechiidae</taxon>
        <taxon>Apatetrinae</taxon>
        <taxon>Pectinophora</taxon>
    </lineage>
</organism>
<feature type="non-terminal residue" evidence="2">
    <location>
        <position position="497"/>
    </location>
</feature>
<dbReference type="PANTHER" id="PTHR46599:SF3">
    <property type="entry name" value="PIGGYBAC TRANSPOSABLE ELEMENT-DERIVED PROTEIN 4"/>
    <property type="match status" value="1"/>
</dbReference>
<dbReference type="Pfam" id="PF13843">
    <property type="entry name" value="DDE_Tnp_1_7"/>
    <property type="match status" value="1"/>
</dbReference>
<reference evidence="2" key="1">
    <citation type="submission" date="2015-09" db="EMBL/GenBank/DDBJ databases">
        <title>De novo assembly of Pectinophora gossypiella (Pink Bollworm) gut transcriptome.</title>
        <authorList>
            <person name="Tassone E.E."/>
        </authorList>
    </citation>
    <scope>NUCLEOTIDE SEQUENCE</scope>
</reference>
<name>A0A1E1WHA1_PECGO</name>
<sequence length="497" mass="58346">CSNDEESPPNFPFTADPGFKIQSAGSTRVSEIVDLFFTDDFIELLVAQTNLYAMQSMNTRQLRRHSRLKAWKETDLAEMRVFLGLLLHMGTINLPSLEHYWKQDDLYYMPLFSGIMSRNRFQMLLRYLHFTNNEEDDGSPLYKLQSVLDHFNTVMSEIYTPNIDICIDESMMLWRGRLVFRQYIKNKKHKYGIKLYKLCESNGIVIKIRVYTGKTNEPNLRGAQTKYNHSTQIVMDLLQGYMDQGYKVYTDNFYNSVLLTKLLTERSTYICGTLRKNRKGNPKGLLCTKLKKGQLIAQRKNKVYVCNWKDKREVLCISNMHKPVLVPVTNKNNKVSMKPNVIKDYNEGMSGIDLSDQMLSYYSALRKTLFWYKKLSIHIFETYIHNACLIYNNQVRLPPQEKLDALSFKDKVVEHLLGEKFAKYKETSMKKRTTIETFHYLERQPPTQKKQKPTKPCRVCTKEKKRKETIYYCPICPKKPALCVENCFKKNHILLSN</sequence>
<gene>
    <name evidence="2" type="ORF">g.19717</name>
</gene>
<evidence type="ECO:0000313" key="2">
    <source>
        <dbReference type="EMBL" id="JAT86286.1"/>
    </source>
</evidence>
<dbReference type="EMBL" id="GDQN01004768">
    <property type="protein sequence ID" value="JAT86286.1"/>
    <property type="molecule type" value="Transcribed_RNA"/>
</dbReference>
<dbReference type="AlphaFoldDB" id="A0A1E1WHA1"/>
<dbReference type="PANTHER" id="PTHR46599">
    <property type="entry name" value="PIGGYBAC TRANSPOSABLE ELEMENT-DERIVED PROTEIN 4"/>
    <property type="match status" value="1"/>
</dbReference>
<feature type="domain" description="PiggyBac transposable element-derived protein" evidence="1">
    <location>
        <begin position="34"/>
        <end position="387"/>
    </location>
</feature>